<keyword evidence="2" id="KW-0614">Plasmid</keyword>
<evidence type="ECO:0000256" key="1">
    <source>
        <dbReference type="SAM" id="Phobius"/>
    </source>
</evidence>
<gene>
    <name evidence="2" type="ORF">CCORG_a0011</name>
</gene>
<dbReference type="EMBL" id="CP053843">
    <property type="protein sequence ID" value="QKF65547.1"/>
    <property type="molecule type" value="Genomic_DNA"/>
</dbReference>
<keyword evidence="1" id="KW-0812">Transmembrane</keyword>
<dbReference type="KEGG" id="ccor:CCORG_a0011"/>
<feature type="transmembrane region" description="Helical" evidence="1">
    <location>
        <begin position="83"/>
        <end position="99"/>
    </location>
</feature>
<feature type="transmembrane region" description="Helical" evidence="1">
    <location>
        <begin position="53"/>
        <end position="71"/>
    </location>
</feature>
<name>A0A6M8N8A6_9BACT</name>
<accession>A0A6M8N8A6</accession>
<evidence type="ECO:0000313" key="2">
    <source>
        <dbReference type="EMBL" id="QKF65547.1"/>
    </source>
</evidence>
<keyword evidence="1" id="KW-1133">Transmembrane helix</keyword>
<keyword evidence="1" id="KW-0472">Membrane</keyword>
<geneLocation type="plasmid" evidence="2">
    <name>pCCORG</name>
</geneLocation>
<proteinExistence type="predicted"/>
<feature type="transmembrane region" description="Helical" evidence="1">
    <location>
        <begin position="104"/>
        <end position="120"/>
    </location>
</feature>
<dbReference type="AlphaFoldDB" id="A0A6M8N8A6"/>
<protein>
    <submittedName>
        <fullName evidence="2">Uncharacterized protein</fullName>
    </submittedName>
</protein>
<reference evidence="2" key="1">
    <citation type="submission" date="2020-05" db="EMBL/GenBank/DDBJ databases">
        <title>Complete genome sequencing of Campylobacter and Arcobacter type strains.</title>
        <authorList>
            <person name="Miller W.G."/>
            <person name="Yee E."/>
        </authorList>
    </citation>
    <scope>NUCLEOTIDE SEQUENCE [LARGE SCALE GENOMIC DNA]</scope>
    <source>
        <strain evidence="2">LMG 27932</strain>
        <plasmid evidence="2">pCCORG</plasmid>
    </source>
</reference>
<sequence>MKKGNSVNNIFITRFPYLFWNMKFEKGIDIDFENSKLKKTDEKIHNFKKMNKAVFLVCKYLPILLFFLLVFNKFDFAPNVEKVAEYGVSLLLTILLFYVKKYVFFCLFIVTIIVGGFIYFESVAFIVKYLFAFICVFNFANDVTIEPYSIVENKKTIASFVVER</sequence>
<organism evidence="2">
    <name type="scientific">Campylobacter corcagiensis</name>
    <dbReference type="NCBI Taxonomy" id="1448857"/>
    <lineage>
        <taxon>Bacteria</taxon>
        <taxon>Pseudomonadati</taxon>
        <taxon>Campylobacterota</taxon>
        <taxon>Epsilonproteobacteria</taxon>
        <taxon>Campylobacterales</taxon>
        <taxon>Campylobacteraceae</taxon>
        <taxon>Campylobacter</taxon>
    </lineage>
</organism>